<dbReference type="PANTHER" id="PTHR37019:SF1">
    <property type="entry name" value="EXPERA DOMAIN-CONTAINING PROTEIN"/>
    <property type="match status" value="1"/>
</dbReference>
<keyword evidence="1" id="KW-0812">Transmembrane</keyword>
<organism evidence="3 4">
    <name type="scientific">Massariosphaeria phaeospora</name>
    <dbReference type="NCBI Taxonomy" id="100035"/>
    <lineage>
        <taxon>Eukaryota</taxon>
        <taxon>Fungi</taxon>
        <taxon>Dikarya</taxon>
        <taxon>Ascomycota</taxon>
        <taxon>Pezizomycotina</taxon>
        <taxon>Dothideomycetes</taxon>
        <taxon>Pleosporomycetidae</taxon>
        <taxon>Pleosporales</taxon>
        <taxon>Pleosporales incertae sedis</taxon>
        <taxon>Massariosphaeria</taxon>
    </lineage>
</organism>
<feature type="transmembrane region" description="Helical" evidence="1">
    <location>
        <begin position="57"/>
        <end position="76"/>
    </location>
</feature>
<keyword evidence="4" id="KW-1185">Reference proteome</keyword>
<dbReference type="Pfam" id="PF24803">
    <property type="entry name" value="DUF7704"/>
    <property type="match status" value="1"/>
</dbReference>
<gene>
    <name evidence="3" type="ORF">BDV95DRAFT_287720</name>
</gene>
<dbReference type="AlphaFoldDB" id="A0A7C8IC99"/>
<feature type="domain" description="DUF7704" evidence="2">
    <location>
        <begin position="4"/>
        <end position="143"/>
    </location>
</feature>
<dbReference type="OrthoDB" id="5313995at2759"/>
<dbReference type="EMBL" id="JAADJZ010000004">
    <property type="protein sequence ID" value="KAF2875989.1"/>
    <property type="molecule type" value="Genomic_DNA"/>
</dbReference>
<dbReference type="PANTHER" id="PTHR37019">
    <property type="entry name" value="CHROMOSOME 1, WHOLE GENOME SHOTGUN SEQUENCE"/>
    <property type="match status" value="1"/>
</dbReference>
<keyword evidence="1" id="KW-0472">Membrane</keyword>
<evidence type="ECO:0000313" key="3">
    <source>
        <dbReference type="EMBL" id="KAF2875989.1"/>
    </source>
</evidence>
<protein>
    <recommendedName>
        <fullName evidence="2">DUF7704 domain-containing protein</fullName>
    </recommendedName>
</protein>
<name>A0A7C8IC99_9PLEO</name>
<dbReference type="Proteomes" id="UP000481861">
    <property type="component" value="Unassembled WGS sequence"/>
</dbReference>
<dbReference type="InterPro" id="IPR056121">
    <property type="entry name" value="DUF7704"/>
</dbReference>
<evidence type="ECO:0000313" key="4">
    <source>
        <dbReference type="Proteomes" id="UP000481861"/>
    </source>
</evidence>
<feature type="transmembrane region" description="Helical" evidence="1">
    <location>
        <begin position="88"/>
        <end position="105"/>
    </location>
</feature>
<evidence type="ECO:0000256" key="1">
    <source>
        <dbReference type="SAM" id="Phobius"/>
    </source>
</evidence>
<reference evidence="3 4" key="1">
    <citation type="submission" date="2020-01" db="EMBL/GenBank/DDBJ databases">
        <authorList>
            <consortium name="DOE Joint Genome Institute"/>
            <person name="Haridas S."/>
            <person name="Albert R."/>
            <person name="Binder M."/>
            <person name="Bloem J."/>
            <person name="Labutti K."/>
            <person name="Salamov A."/>
            <person name="Andreopoulos B."/>
            <person name="Baker S.E."/>
            <person name="Barry K."/>
            <person name="Bills G."/>
            <person name="Bluhm B.H."/>
            <person name="Cannon C."/>
            <person name="Castanera R."/>
            <person name="Culley D.E."/>
            <person name="Daum C."/>
            <person name="Ezra D."/>
            <person name="Gonzalez J.B."/>
            <person name="Henrissat B."/>
            <person name="Kuo A."/>
            <person name="Liang C."/>
            <person name="Lipzen A."/>
            <person name="Lutzoni F."/>
            <person name="Magnuson J."/>
            <person name="Mondo S."/>
            <person name="Nolan M."/>
            <person name="Ohm R."/>
            <person name="Pangilinan J."/>
            <person name="Park H.-J.H."/>
            <person name="Ramirez L."/>
            <person name="Alfaro M."/>
            <person name="Sun H."/>
            <person name="Tritt A."/>
            <person name="Yoshinaga Y."/>
            <person name="Zwiers L.-H.L."/>
            <person name="Turgeon B.G."/>
            <person name="Goodwin S.B."/>
            <person name="Spatafora J.W."/>
            <person name="Crous P.W."/>
            <person name="Grigoriev I.V."/>
        </authorList>
    </citation>
    <scope>NUCLEOTIDE SEQUENCE [LARGE SCALE GENOMIC DNA]</scope>
    <source>
        <strain evidence="3 4">CBS 611.86</strain>
    </source>
</reference>
<evidence type="ECO:0000259" key="2">
    <source>
        <dbReference type="Pfam" id="PF24803"/>
    </source>
</evidence>
<comment type="caution">
    <text evidence="3">The sequence shown here is derived from an EMBL/GenBank/DDBJ whole genome shotgun (WGS) entry which is preliminary data.</text>
</comment>
<sequence length="155" mass="17039">MTTSVVPGFYHFFFTWFDPIVSFAGAITDFVSPDFVVNSLVPATLRNEAGVNPNYRFIFQQAGGGMVAVAFLSGALLRATNELKIWKYVQTAILLIDFAMLYSAWDALKLQGRLSPAAWRGEDWGTVGLTTFVTVLRIAFLAEAGFTKARVGKAE</sequence>
<keyword evidence="1" id="KW-1133">Transmembrane helix</keyword>
<accession>A0A7C8IC99</accession>
<proteinExistence type="predicted"/>
<feature type="transmembrane region" description="Helical" evidence="1">
    <location>
        <begin position="125"/>
        <end position="146"/>
    </location>
</feature>